<keyword evidence="3" id="KW-1185">Reference proteome</keyword>
<comment type="caution">
    <text evidence="2">The sequence shown here is derived from an EMBL/GenBank/DDBJ whole genome shotgun (WGS) entry which is preliminary data.</text>
</comment>
<dbReference type="EMBL" id="JAAOCA010000003">
    <property type="protein sequence ID" value="MBD1597797.1"/>
    <property type="molecule type" value="Genomic_DNA"/>
</dbReference>
<dbReference type="InterPro" id="IPR010699">
    <property type="entry name" value="DUF1275"/>
</dbReference>
<name>A0ABR7YX68_9PSED</name>
<dbReference type="PANTHER" id="PTHR37314:SF4">
    <property type="entry name" value="UPF0700 TRANSMEMBRANE PROTEIN YOAK"/>
    <property type="match status" value="1"/>
</dbReference>
<sequence>MLPETTHLSQRAKRLERARGRVGLYFVAALSILAGMVDAIGFVAVGDFVSFMSGNTTRLALALGQGDGPGALRIGALIGTFIIGNAAGVLVGKASGKRAWPLLACIALLLGAAGGIATAWGLILAVMAMGMINTVVEHVNGLPIGLTYVTGALSRFGRGVGRWLAGERRSGWKVQLVPWAGMFAGAVLGVGLEHRFELRAMAIAGALTALLAVVTVTVPGRWLYQYRGP</sequence>
<dbReference type="Proteomes" id="UP000805841">
    <property type="component" value="Unassembled WGS sequence"/>
</dbReference>
<accession>A0ABR7YX68</accession>
<protein>
    <submittedName>
        <fullName evidence="2">DUF1275 domain-containing protein</fullName>
    </submittedName>
</protein>
<evidence type="ECO:0000313" key="2">
    <source>
        <dbReference type="EMBL" id="MBD1597797.1"/>
    </source>
</evidence>
<dbReference type="Pfam" id="PF06912">
    <property type="entry name" value="DUF1275"/>
    <property type="match status" value="1"/>
</dbReference>
<keyword evidence="1" id="KW-1133">Transmembrane helix</keyword>
<feature type="transmembrane region" description="Helical" evidence="1">
    <location>
        <begin position="198"/>
        <end position="224"/>
    </location>
</feature>
<proteinExistence type="predicted"/>
<feature type="transmembrane region" description="Helical" evidence="1">
    <location>
        <begin position="138"/>
        <end position="156"/>
    </location>
</feature>
<feature type="transmembrane region" description="Helical" evidence="1">
    <location>
        <begin position="176"/>
        <end position="192"/>
    </location>
</feature>
<feature type="transmembrane region" description="Helical" evidence="1">
    <location>
        <begin position="103"/>
        <end position="132"/>
    </location>
</feature>
<dbReference type="RefSeq" id="WP_190417446.1">
    <property type="nucleotide sequence ID" value="NZ_JAAOCA010000003.1"/>
</dbReference>
<organism evidence="2 3">
    <name type="scientific">Pseudomonas typographi</name>
    <dbReference type="NCBI Taxonomy" id="2715964"/>
    <lineage>
        <taxon>Bacteria</taxon>
        <taxon>Pseudomonadati</taxon>
        <taxon>Pseudomonadota</taxon>
        <taxon>Gammaproteobacteria</taxon>
        <taxon>Pseudomonadales</taxon>
        <taxon>Pseudomonadaceae</taxon>
        <taxon>Pseudomonas</taxon>
    </lineage>
</organism>
<reference evidence="2 3" key="1">
    <citation type="journal article" date="2020" name="Insects">
        <title>Bacteria Belonging to Pseudomonas typographi sp. nov. from the Bark Beetle Ips typographus Have Genomic Potential to Aid in the Host Ecology.</title>
        <authorList>
            <person name="Peral-Aranega E."/>
            <person name="Saati-Santamaria Z."/>
            <person name="Kolarik M."/>
            <person name="Rivas R."/>
            <person name="Garcia-Fraile P."/>
        </authorList>
    </citation>
    <scope>NUCLEOTIDE SEQUENCE [LARGE SCALE GENOMIC DNA]</scope>
    <source>
        <strain evidence="2 3">CA3A</strain>
    </source>
</reference>
<gene>
    <name evidence="2" type="ORF">HAQ05_03585</name>
</gene>
<dbReference type="PANTHER" id="PTHR37314">
    <property type="entry name" value="SLR0142 PROTEIN"/>
    <property type="match status" value="1"/>
</dbReference>
<evidence type="ECO:0000256" key="1">
    <source>
        <dbReference type="SAM" id="Phobius"/>
    </source>
</evidence>
<keyword evidence="1" id="KW-0472">Membrane</keyword>
<feature type="transmembrane region" description="Helical" evidence="1">
    <location>
        <begin position="71"/>
        <end position="91"/>
    </location>
</feature>
<feature type="transmembrane region" description="Helical" evidence="1">
    <location>
        <begin position="22"/>
        <end position="51"/>
    </location>
</feature>
<evidence type="ECO:0000313" key="3">
    <source>
        <dbReference type="Proteomes" id="UP000805841"/>
    </source>
</evidence>
<keyword evidence="1" id="KW-0812">Transmembrane</keyword>